<dbReference type="OrthoDB" id="3501663at2759"/>
<dbReference type="PANTHER" id="PTHR22642:SF2">
    <property type="entry name" value="PROTEIN LONG AFTER FAR-RED 3"/>
    <property type="match status" value="1"/>
</dbReference>
<dbReference type="InterPro" id="IPR011059">
    <property type="entry name" value="Metal-dep_hydrolase_composite"/>
</dbReference>
<reference evidence="2" key="1">
    <citation type="submission" date="2022-08" db="EMBL/GenBank/DDBJ databases">
        <title>A Global Phylogenomic Analysis of the Shiitake Genus Lentinula.</title>
        <authorList>
            <consortium name="DOE Joint Genome Institute"/>
            <person name="Sierra-Patev S."/>
            <person name="Min B."/>
            <person name="Naranjo-Ortiz M."/>
            <person name="Looney B."/>
            <person name="Konkel Z."/>
            <person name="Slot J.C."/>
            <person name="Sakamoto Y."/>
            <person name="Steenwyk J.L."/>
            <person name="Rokas A."/>
            <person name="Carro J."/>
            <person name="Camarero S."/>
            <person name="Ferreira P."/>
            <person name="Molpeceres G."/>
            <person name="Ruiz-Duenas F.J."/>
            <person name="Serrano A."/>
            <person name="Henrissat B."/>
            <person name="Drula E."/>
            <person name="Hughes K.W."/>
            <person name="Mata J.L."/>
            <person name="Ishikawa N.K."/>
            <person name="Vargas-Isla R."/>
            <person name="Ushijima S."/>
            <person name="Smith C.A."/>
            <person name="Ahrendt S."/>
            <person name="Andreopoulos W."/>
            <person name="He G."/>
            <person name="Labutti K."/>
            <person name="Lipzen A."/>
            <person name="Ng V."/>
            <person name="Riley R."/>
            <person name="Sandor L."/>
            <person name="Barry K."/>
            <person name="Martinez A.T."/>
            <person name="Xiao Y."/>
            <person name="Gibbons J.G."/>
            <person name="Terashima K."/>
            <person name="Grigoriev I.V."/>
            <person name="Hibbett D.S."/>
        </authorList>
    </citation>
    <scope>NUCLEOTIDE SEQUENCE</scope>
    <source>
        <strain evidence="2">JLM2183</strain>
    </source>
</reference>
<dbReference type="InterPro" id="IPR032466">
    <property type="entry name" value="Metal_Hydrolase"/>
</dbReference>
<dbReference type="EMBL" id="JAOTPV010000037">
    <property type="protein sequence ID" value="KAJ4468274.1"/>
    <property type="molecule type" value="Genomic_DNA"/>
</dbReference>
<gene>
    <name evidence="2" type="ORF">J3R30DRAFT_3305921</name>
</gene>
<evidence type="ECO:0000313" key="2">
    <source>
        <dbReference type="EMBL" id="KAJ4468274.1"/>
    </source>
</evidence>
<proteinExistence type="predicted"/>
<dbReference type="Pfam" id="PF07969">
    <property type="entry name" value="Amidohydro_3"/>
    <property type="match status" value="1"/>
</dbReference>
<comment type="caution">
    <text evidence="2">The sequence shown here is derived from an EMBL/GenBank/DDBJ whole genome shotgun (WGS) entry which is preliminary data.</text>
</comment>
<dbReference type="InterPro" id="IPR033932">
    <property type="entry name" value="YtcJ-like"/>
</dbReference>
<dbReference type="SUPFAM" id="SSF51556">
    <property type="entry name" value="Metallo-dependent hydrolases"/>
    <property type="match status" value="1"/>
</dbReference>
<dbReference type="Gene3D" id="2.30.40.10">
    <property type="entry name" value="Urease, subunit C, domain 1"/>
    <property type="match status" value="1"/>
</dbReference>
<evidence type="ECO:0000259" key="1">
    <source>
        <dbReference type="Pfam" id="PF07969"/>
    </source>
</evidence>
<keyword evidence="3" id="KW-1185">Reference proteome</keyword>
<sequence>MAKHSSGETTLEKHNFKAPNGTASNSSLNRFFQFLVGVLSIAAFFLFRGPLSWQSDSTYVICSPDGTEKIYTVDNTNSHVQCMLINNAVITHTGSLGYVQQQWQDSANESILKIFRTSPPVRYIQPGAIVVPGLSDSHAHILEYGATLQLPLEGTMSVNETVARVRDYILSNPDIHSDRSKFVLGGGWDHTVWPSGAWPTAADLDFDPVIRGRPVVLQSKDCHALWLSQQALESSLPFPEEVDGGLIVRDALGKPTGMLMDNAQELVKQPKLHQDDLLRRFDSAIQNAIKYGLTSIHDAGLDPVSLNFFKQSVIMILPIRIYGMSFFDENGEYWGNTTKPLIATGNERLTARSVKIFADGALRTGGAALYEPYADNPSTNGLMRLDKEVLFTYIPLFLRDGWQVNVHAIGDRANGLVVDAFQASLSGTNVTALRPRLEHAQLMTKTDMRRLGKLGVIASVQPTHAISDMLFAEDRLGPERVKNLYAFRTLIKSGARITLGSDAPVEDLNPLAGFYAAISRLTPGGHSPHGADGWFPEQRLTREEALRGMTIDPAYASFTESFLGSLEVGKRADFVIFSQDIMSVPVNKILSTKVLATAVDGKLVYGVIETSIGQGLQQLILHKFAFQHAQYLDFLHTWCS</sequence>
<dbReference type="InterPro" id="IPR013108">
    <property type="entry name" value="Amidohydro_3"/>
</dbReference>
<protein>
    <submittedName>
        <fullName evidence="2">Amidohydrolase family-domain-containing protein</fullName>
    </submittedName>
</protein>
<dbReference type="AlphaFoldDB" id="A0A9W8ZVY0"/>
<dbReference type="Gene3D" id="3.10.310.70">
    <property type="match status" value="1"/>
</dbReference>
<accession>A0A9W8ZVY0</accession>
<dbReference type="CDD" id="cd01300">
    <property type="entry name" value="YtcJ_like"/>
    <property type="match status" value="1"/>
</dbReference>
<feature type="domain" description="Amidohydrolase 3" evidence="1">
    <location>
        <begin position="127"/>
        <end position="605"/>
    </location>
</feature>
<dbReference type="Gene3D" id="3.20.20.140">
    <property type="entry name" value="Metal-dependent hydrolases"/>
    <property type="match status" value="1"/>
</dbReference>
<dbReference type="SUPFAM" id="SSF51338">
    <property type="entry name" value="Composite domain of metallo-dependent hydrolases"/>
    <property type="match status" value="1"/>
</dbReference>
<evidence type="ECO:0000313" key="3">
    <source>
        <dbReference type="Proteomes" id="UP001150266"/>
    </source>
</evidence>
<dbReference type="GO" id="GO:0016810">
    <property type="term" value="F:hydrolase activity, acting on carbon-nitrogen (but not peptide) bonds"/>
    <property type="evidence" value="ECO:0007669"/>
    <property type="project" value="InterPro"/>
</dbReference>
<dbReference type="Proteomes" id="UP001150266">
    <property type="component" value="Unassembled WGS sequence"/>
</dbReference>
<name>A0A9W8ZVY0_9AGAR</name>
<dbReference type="PANTHER" id="PTHR22642">
    <property type="entry name" value="IMIDAZOLONEPROPIONASE"/>
    <property type="match status" value="1"/>
</dbReference>
<organism evidence="2 3">
    <name type="scientific">Lentinula aciculospora</name>
    <dbReference type="NCBI Taxonomy" id="153920"/>
    <lineage>
        <taxon>Eukaryota</taxon>
        <taxon>Fungi</taxon>
        <taxon>Dikarya</taxon>
        <taxon>Basidiomycota</taxon>
        <taxon>Agaricomycotina</taxon>
        <taxon>Agaricomycetes</taxon>
        <taxon>Agaricomycetidae</taxon>
        <taxon>Agaricales</taxon>
        <taxon>Marasmiineae</taxon>
        <taxon>Omphalotaceae</taxon>
        <taxon>Lentinula</taxon>
    </lineage>
</organism>